<comment type="function">
    <text evidence="14 19">Joins adenosylcobinamide-GDP and alpha-ribazole to generate adenosylcobalamin (Ado-cobalamin). Also synthesizes adenosylcobalamin 5'-phosphate from adenosylcobinamide-GDP and alpha-ribazole 5'-phosphate.</text>
</comment>
<evidence type="ECO:0000256" key="12">
    <source>
        <dbReference type="ARBA" id="ARBA00022989"/>
    </source>
</evidence>
<comment type="catalytic activity">
    <reaction evidence="18 19">
        <text>alpha-ribazole 5'-phosphate + adenosylcob(III)inamide-GDP = adenosylcob(III)alamin 5'-phosphate + GMP + H(+)</text>
        <dbReference type="Rhea" id="RHEA:23560"/>
        <dbReference type="ChEBI" id="CHEBI:15378"/>
        <dbReference type="ChEBI" id="CHEBI:57918"/>
        <dbReference type="ChEBI" id="CHEBI:58115"/>
        <dbReference type="ChEBI" id="CHEBI:60487"/>
        <dbReference type="ChEBI" id="CHEBI:60493"/>
        <dbReference type="EC" id="2.7.8.26"/>
    </reaction>
</comment>
<keyword evidence="13 19" id="KW-0472">Membrane</keyword>
<evidence type="ECO:0000256" key="8">
    <source>
        <dbReference type="ARBA" id="ARBA00022573"/>
    </source>
</evidence>
<evidence type="ECO:0000256" key="3">
    <source>
        <dbReference type="ARBA" id="ARBA00004663"/>
    </source>
</evidence>
<sequence length="246" mass="26262">MKLLYALRFLTIIPIPYREDENLEAVAASALYYPLVGTLIGALLFAMAKGASLLWSQETASALVLLIWTLVTGGLHLDGLSDLADGIGGGKTKEEKLAIMKDSRVGAFGAITLMLFLLTKWRMTAESMEAGLATVLVAAPTAGRWATLLAIRLFPAARREGMGQFFKRYGKLREVVIGGVFAILVALLVSGPAGLIAVILAVVLTMLAAAWVSSQLEGLTGDVYGAVIEFCELCVLILIVPISKFF</sequence>
<keyword evidence="12 19" id="KW-1133">Transmembrane helix</keyword>
<dbReference type="OrthoDB" id="9794626at2"/>
<keyword evidence="21" id="KW-1185">Reference proteome</keyword>
<evidence type="ECO:0000256" key="19">
    <source>
        <dbReference type="HAMAP-Rule" id="MF_00719"/>
    </source>
</evidence>
<comment type="cofactor">
    <cofactor evidence="1 19">
        <name>Mg(2+)</name>
        <dbReference type="ChEBI" id="CHEBI:18420"/>
    </cofactor>
</comment>
<evidence type="ECO:0000256" key="5">
    <source>
        <dbReference type="ARBA" id="ARBA00013200"/>
    </source>
</evidence>
<evidence type="ECO:0000256" key="14">
    <source>
        <dbReference type="ARBA" id="ARBA00025228"/>
    </source>
</evidence>
<dbReference type="PANTHER" id="PTHR34148:SF1">
    <property type="entry name" value="ADENOSYLCOBINAMIDE-GDP RIBAZOLETRANSFERASE"/>
    <property type="match status" value="1"/>
</dbReference>
<dbReference type="eggNOG" id="COG0368">
    <property type="taxonomic scope" value="Bacteria"/>
</dbReference>
<dbReference type="EMBL" id="CP002116">
    <property type="protein sequence ID" value="ADK80759.1"/>
    <property type="molecule type" value="Genomic_DNA"/>
</dbReference>
<dbReference type="HAMAP" id="MF_00719">
    <property type="entry name" value="CobS"/>
    <property type="match status" value="1"/>
</dbReference>
<dbReference type="NCBIfam" id="TIGR00317">
    <property type="entry name" value="cobS"/>
    <property type="match status" value="1"/>
</dbReference>
<gene>
    <name evidence="19" type="primary">cobS</name>
    <name evidence="20" type="ordered locus">Spirs_1632</name>
</gene>
<dbReference type="GO" id="GO:0009236">
    <property type="term" value="P:cobalamin biosynthetic process"/>
    <property type="evidence" value="ECO:0007669"/>
    <property type="project" value="UniProtKB-UniRule"/>
</dbReference>
<dbReference type="RefSeq" id="WP_013254223.1">
    <property type="nucleotide sequence ID" value="NC_014364.1"/>
</dbReference>
<keyword evidence="8 19" id="KW-0169">Cobalamin biosynthesis</keyword>
<dbReference type="PANTHER" id="PTHR34148">
    <property type="entry name" value="ADENOSYLCOBINAMIDE-GDP RIBAZOLETRANSFERASE"/>
    <property type="match status" value="1"/>
</dbReference>
<evidence type="ECO:0000256" key="10">
    <source>
        <dbReference type="ARBA" id="ARBA00022692"/>
    </source>
</evidence>
<evidence type="ECO:0000256" key="1">
    <source>
        <dbReference type="ARBA" id="ARBA00001946"/>
    </source>
</evidence>
<evidence type="ECO:0000256" key="11">
    <source>
        <dbReference type="ARBA" id="ARBA00022842"/>
    </source>
</evidence>
<feature type="transmembrane region" description="Helical" evidence="19">
    <location>
        <begin position="105"/>
        <end position="124"/>
    </location>
</feature>
<protein>
    <recommendedName>
        <fullName evidence="6 19">Adenosylcobinamide-GDP ribazoletransferase</fullName>
        <ecNumber evidence="5 19">2.7.8.26</ecNumber>
    </recommendedName>
    <alternativeName>
        <fullName evidence="16 19">Cobalamin synthase</fullName>
    </alternativeName>
    <alternativeName>
        <fullName evidence="15 19">Cobalamin-5'-phosphate synthase</fullName>
    </alternativeName>
</protein>
<comment type="catalytic activity">
    <reaction evidence="17 19">
        <text>alpha-ribazole + adenosylcob(III)inamide-GDP = adenosylcob(III)alamin + GMP + H(+)</text>
        <dbReference type="Rhea" id="RHEA:16049"/>
        <dbReference type="ChEBI" id="CHEBI:10329"/>
        <dbReference type="ChEBI" id="CHEBI:15378"/>
        <dbReference type="ChEBI" id="CHEBI:18408"/>
        <dbReference type="ChEBI" id="CHEBI:58115"/>
        <dbReference type="ChEBI" id="CHEBI:60487"/>
        <dbReference type="EC" id="2.7.8.26"/>
    </reaction>
</comment>
<evidence type="ECO:0000256" key="17">
    <source>
        <dbReference type="ARBA" id="ARBA00048623"/>
    </source>
</evidence>
<feature type="transmembrane region" description="Helical" evidence="19">
    <location>
        <begin position="175"/>
        <end position="203"/>
    </location>
</feature>
<organism evidence="20 21">
    <name type="scientific">Sediminispirochaeta smaragdinae (strain DSM 11293 / JCM 15392 / SEBR 4228)</name>
    <name type="common">Spirochaeta smaragdinae</name>
    <dbReference type="NCBI Taxonomy" id="573413"/>
    <lineage>
        <taxon>Bacteria</taxon>
        <taxon>Pseudomonadati</taxon>
        <taxon>Spirochaetota</taxon>
        <taxon>Spirochaetia</taxon>
        <taxon>Spirochaetales</taxon>
        <taxon>Spirochaetaceae</taxon>
        <taxon>Sediminispirochaeta</taxon>
    </lineage>
</organism>
<evidence type="ECO:0000256" key="16">
    <source>
        <dbReference type="ARBA" id="ARBA00032853"/>
    </source>
</evidence>
<feature type="transmembrane region" description="Helical" evidence="19">
    <location>
        <begin position="60"/>
        <end position="84"/>
    </location>
</feature>
<dbReference type="AlphaFoldDB" id="E1R5Z4"/>
<reference evidence="20 21" key="1">
    <citation type="journal article" date="2010" name="Stand. Genomic Sci.">
        <title>Complete genome sequence of Spirochaeta smaragdinae type strain (SEBR 4228).</title>
        <authorList>
            <person name="Mavromatis K."/>
            <person name="Yasawong M."/>
            <person name="Chertkov O."/>
            <person name="Lapidus A."/>
            <person name="Lucas S."/>
            <person name="Nolan M."/>
            <person name="Del Rio T.G."/>
            <person name="Tice H."/>
            <person name="Cheng J.F."/>
            <person name="Pitluck S."/>
            <person name="Liolios K."/>
            <person name="Ivanova N."/>
            <person name="Tapia R."/>
            <person name="Han C."/>
            <person name="Bruce D."/>
            <person name="Goodwin L."/>
            <person name="Pati A."/>
            <person name="Chen A."/>
            <person name="Palaniappan K."/>
            <person name="Land M."/>
            <person name="Hauser L."/>
            <person name="Chang Y.J."/>
            <person name="Jeffries C.D."/>
            <person name="Detter J.C."/>
            <person name="Rohde M."/>
            <person name="Brambilla E."/>
            <person name="Spring S."/>
            <person name="Goker M."/>
            <person name="Sikorski J."/>
            <person name="Woyke T."/>
            <person name="Bristow J."/>
            <person name="Eisen J.A."/>
            <person name="Markowitz V."/>
            <person name="Hugenholtz P."/>
            <person name="Klenk H.P."/>
            <person name="Kyrpides N.C."/>
        </authorList>
    </citation>
    <scope>NUCLEOTIDE SEQUENCE [LARGE SCALE GENOMIC DNA]</scope>
    <source>
        <strain evidence="21">DSM 11293 / JCM 15392 / SEBR 4228</strain>
    </source>
</reference>
<keyword evidence="11 19" id="KW-0460">Magnesium</keyword>
<evidence type="ECO:0000256" key="4">
    <source>
        <dbReference type="ARBA" id="ARBA00010561"/>
    </source>
</evidence>
<comment type="subcellular location">
    <subcellularLocation>
        <location evidence="19">Cell inner membrane</location>
        <topology evidence="19">Multi-pass membrane protein</topology>
    </subcellularLocation>
    <subcellularLocation>
        <location evidence="2">Cell membrane</location>
        <topology evidence="2">Multi-pass membrane protein</topology>
    </subcellularLocation>
</comment>
<feature type="transmembrane region" description="Helical" evidence="19">
    <location>
        <begin position="223"/>
        <end position="242"/>
    </location>
</feature>
<evidence type="ECO:0000256" key="9">
    <source>
        <dbReference type="ARBA" id="ARBA00022679"/>
    </source>
</evidence>
<feature type="transmembrane region" description="Helical" evidence="19">
    <location>
        <begin position="25"/>
        <end position="48"/>
    </location>
</feature>
<dbReference type="GO" id="GO:0005886">
    <property type="term" value="C:plasma membrane"/>
    <property type="evidence" value="ECO:0007669"/>
    <property type="project" value="UniProtKB-SubCell"/>
</dbReference>
<name>E1R5Z4_SEDSS</name>
<keyword evidence="7 19" id="KW-1003">Cell membrane</keyword>
<accession>E1R5Z4</accession>
<dbReference type="GO" id="GO:0051073">
    <property type="term" value="F:adenosylcobinamide-GDP ribazoletransferase activity"/>
    <property type="evidence" value="ECO:0007669"/>
    <property type="project" value="UniProtKB-UniRule"/>
</dbReference>
<dbReference type="Pfam" id="PF02654">
    <property type="entry name" value="CobS"/>
    <property type="match status" value="1"/>
</dbReference>
<evidence type="ECO:0000256" key="18">
    <source>
        <dbReference type="ARBA" id="ARBA00049504"/>
    </source>
</evidence>
<comment type="similarity">
    <text evidence="4 19">Belongs to the CobS family.</text>
</comment>
<dbReference type="STRING" id="573413.Spirs_1632"/>
<keyword evidence="10 19" id="KW-0812">Transmembrane</keyword>
<evidence type="ECO:0000256" key="2">
    <source>
        <dbReference type="ARBA" id="ARBA00004651"/>
    </source>
</evidence>
<evidence type="ECO:0000256" key="6">
    <source>
        <dbReference type="ARBA" id="ARBA00015850"/>
    </source>
</evidence>
<keyword evidence="19" id="KW-0997">Cell inner membrane</keyword>
<dbReference type="KEGG" id="ssm:Spirs_1632"/>
<dbReference type="HOGENOM" id="CLU_057426_3_1_12"/>
<dbReference type="EC" id="2.7.8.26" evidence="5 19"/>
<evidence type="ECO:0000256" key="13">
    <source>
        <dbReference type="ARBA" id="ARBA00023136"/>
    </source>
</evidence>
<dbReference type="GO" id="GO:0008818">
    <property type="term" value="F:cobalamin 5'-phosphate synthase activity"/>
    <property type="evidence" value="ECO:0007669"/>
    <property type="project" value="UniProtKB-UniRule"/>
</dbReference>
<comment type="pathway">
    <text evidence="3 19">Cofactor biosynthesis; adenosylcobalamin biosynthesis; adenosylcobalamin from cob(II)yrinate a,c-diamide: step 7/7.</text>
</comment>
<evidence type="ECO:0000256" key="15">
    <source>
        <dbReference type="ARBA" id="ARBA00032605"/>
    </source>
</evidence>
<evidence type="ECO:0000313" key="21">
    <source>
        <dbReference type="Proteomes" id="UP000002318"/>
    </source>
</evidence>
<feature type="transmembrane region" description="Helical" evidence="19">
    <location>
        <begin position="130"/>
        <end position="154"/>
    </location>
</feature>
<dbReference type="InterPro" id="IPR003805">
    <property type="entry name" value="CobS"/>
</dbReference>
<dbReference type="UniPathway" id="UPA00148">
    <property type="reaction ID" value="UER00238"/>
</dbReference>
<keyword evidence="9 19" id="KW-0808">Transferase</keyword>
<evidence type="ECO:0000256" key="7">
    <source>
        <dbReference type="ARBA" id="ARBA00022475"/>
    </source>
</evidence>
<proteinExistence type="inferred from homology"/>
<dbReference type="Proteomes" id="UP000002318">
    <property type="component" value="Chromosome"/>
</dbReference>
<evidence type="ECO:0000313" key="20">
    <source>
        <dbReference type="EMBL" id="ADK80759.1"/>
    </source>
</evidence>